<keyword evidence="3" id="KW-1185">Reference proteome</keyword>
<reference evidence="2 3" key="1">
    <citation type="journal article" date="2015" name="Int. J. Syst. Evol. Microbiol.">
        <title>Gemmobacter intermedius sp. nov., isolated from a white stork (Ciconia ciconia).</title>
        <authorList>
            <person name="Kampfer P."/>
            <person name="Jerzak L."/>
            <person name="Wilharm G."/>
            <person name="Golke J."/>
            <person name="Busse H.J."/>
            <person name="Glaeser S.P."/>
        </authorList>
    </citation>
    <scope>NUCLEOTIDE SEQUENCE [LARGE SCALE GENOMIC DNA]</scope>
    <source>
        <strain evidence="2 3">119/4</strain>
    </source>
</reference>
<sequence length="290" mass="30777">MTVSPADLSLFEPLAWRLARLQSGAMQGRHAAQRRAGGDIFSDVAGFLQNPDPRRLDLRRTLTDPFGALQVRRFQHRVRIELHILLDASASLSAGAASDRQGLAALVAGGMARAAVAGGDTAVLHIAAGERLLQSGPGLRNAASAQGIADEIAMLRPSGRGLAGLTAACDALPQRNVFVVLISDFEAGVPEITPLLSRLQPRPMLPVWLRDSGLEDPGEGFGLMEGHDPETGARRLLLRTKARAARFRAEAASRHAALRSLFASHGITPLEVCDSLEPEALTEALAGAFE</sequence>
<gene>
    <name evidence="2" type="ORF">EP867_09885</name>
</gene>
<protein>
    <recommendedName>
        <fullName evidence="1">DUF58 domain-containing protein</fullName>
    </recommendedName>
</protein>
<dbReference type="PANTHER" id="PTHR33608:SF6">
    <property type="entry name" value="BLL2464 PROTEIN"/>
    <property type="match status" value="1"/>
</dbReference>
<accession>A0A444MBV7</accession>
<dbReference type="AlphaFoldDB" id="A0A444MBV7"/>
<dbReference type="InterPro" id="IPR002881">
    <property type="entry name" value="DUF58"/>
</dbReference>
<feature type="domain" description="DUF58" evidence="1">
    <location>
        <begin position="67"/>
        <end position="254"/>
    </location>
</feature>
<name>A0A444MBV7_9RHOB</name>
<organism evidence="2 3">
    <name type="scientific">Falsigemmobacter intermedius</name>
    <dbReference type="NCBI Taxonomy" id="1553448"/>
    <lineage>
        <taxon>Bacteria</taxon>
        <taxon>Pseudomonadati</taxon>
        <taxon>Pseudomonadota</taxon>
        <taxon>Alphaproteobacteria</taxon>
        <taxon>Rhodobacterales</taxon>
        <taxon>Paracoccaceae</taxon>
        <taxon>Falsigemmobacter</taxon>
    </lineage>
</organism>
<dbReference type="RefSeq" id="WP_128488652.1">
    <property type="nucleotide sequence ID" value="NZ_JBHLXB010000002.1"/>
</dbReference>
<dbReference type="Proteomes" id="UP000287168">
    <property type="component" value="Unassembled WGS sequence"/>
</dbReference>
<dbReference type="EMBL" id="SBLC01000011">
    <property type="protein sequence ID" value="RWY41480.1"/>
    <property type="molecule type" value="Genomic_DNA"/>
</dbReference>
<evidence type="ECO:0000259" key="1">
    <source>
        <dbReference type="Pfam" id="PF01882"/>
    </source>
</evidence>
<dbReference type="OrthoDB" id="7779014at2"/>
<evidence type="ECO:0000313" key="3">
    <source>
        <dbReference type="Proteomes" id="UP000287168"/>
    </source>
</evidence>
<dbReference type="Pfam" id="PF01882">
    <property type="entry name" value="DUF58"/>
    <property type="match status" value="1"/>
</dbReference>
<evidence type="ECO:0000313" key="2">
    <source>
        <dbReference type="EMBL" id="RWY41480.1"/>
    </source>
</evidence>
<proteinExistence type="predicted"/>
<comment type="caution">
    <text evidence="2">The sequence shown here is derived from an EMBL/GenBank/DDBJ whole genome shotgun (WGS) entry which is preliminary data.</text>
</comment>
<dbReference type="PANTHER" id="PTHR33608">
    <property type="entry name" value="BLL2464 PROTEIN"/>
    <property type="match status" value="1"/>
</dbReference>